<evidence type="ECO:0000313" key="5">
    <source>
        <dbReference type="Proteomes" id="UP001060150"/>
    </source>
</evidence>
<sequence length="166" mass="17704">MSHNATQPLSQQGVFTVQPHPSRAGARLARDLAAVWLRGGAVTRPVADDALQVVAELAANAAVHGRVPGRAFLLTLRLTSAGSVLRIEATDTRCDRLPTPQAPTADGESGRGLLIVEALADRWGVTEGPTPRKTVWAELDLTPDRDHARRSAAGQARQRTSPDRTP</sequence>
<evidence type="ECO:0000313" key="4">
    <source>
        <dbReference type="EMBL" id="UUS32668.1"/>
    </source>
</evidence>
<keyword evidence="4" id="KW-0067">ATP-binding</keyword>
<keyword evidence="1" id="KW-0418">Kinase</keyword>
<dbReference type="RefSeq" id="WP_079046946.1">
    <property type="nucleotide sequence ID" value="NZ_CP102332.1"/>
</dbReference>
<dbReference type="InterPro" id="IPR050267">
    <property type="entry name" value="Anti-sigma-factor_SerPK"/>
</dbReference>
<feature type="domain" description="Histidine kinase/HSP90-like ATPase" evidence="3">
    <location>
        <begin position="26"/>
        <end position="130"/>
    </location>
</feature>
<accession>A0ABY5N9G0</accession>
<gene>
    <name evidence="4" type="ORF">NRO40_18845</name>
</gene>
<dbReference type="PANTHER" id="PTHR35526">
    <property type="entry name" value="ANTI-SIGMA-F FACTOR RSBW-RELATED"/>
    <property type="match status" value="1"/>
</dbReference>
<dbReference type="PANTHER" id="PTHR35526:SF3">
    <property type="entry name" value="ANTI-SIGMA-F FACTOR RSBW"/>
    <property type="match status" value="1"/>
</dbReference>
<evidence type="ECO:0000259" key="3">
    <source>
        <dbReference type="Pfam" id="PF13581"/>
    </source>
</evidence>
<dbReference type="SUPFAM" id="SSF55874">
    <property type="entry name" value="ATPase domain of HSP90 chaperone/DNA topoisomerase II/histidine kinase"/>
    <property type="match status" value="1"/>
</dbReference>
<dbReference type="Proteomes" id="UP001060150">
    <property type="component" value="Chromosome"/>
</dbReference>
<dbReference type="Gene3D" id="3.30.565.10">
    <property type="entry name" value="Histidine kinase-like ATPase, C-terminal domain"/>
    <property type="match status" value="1"/>
</dbReference>
<dbReference type="CDD" id="cd16936">
    <property type="entry name" value="HATPase_RsbW-like"/>
    <property type="match status" value="1"/>
</dbReference>
<dbReference type="GO" id="GO:0005524">
    <property type="term" value="F:ATP binding"/>
    <property type="evidence" value="ECO:0007669"/>
    <property type="project" value="UniProtKB-KW"/>
</dbReference>
<dbReference type="EMBL" id="CP102332">
    <property type="protein sequence ID" value="UUS32668.1"/>
    <property type="molecule type" value="Genomic_DNA"/>
</dbReference>
<organism evidence="4 5">
    <name type="scientific">Streptomyces changanensis</name>
    <dbReference type="NCBI Taxonomy" id="2964669"/>
    <lineage>
        <taxon>Bacteria</taxon>
        <taxon>Bacillati</taxon>
        <taxon>Actinomycetota</taxon>
        <taxon>Actinomycetes</taxon>
        <taxon>Kitasatosporales</taxon>
        <taxon>Streptomycetaceae</taxon>
        <taxon>Streptomyces</taxon>
    </lineage>
</organism>
<proteinExistence type="predicted"/>
<evidence type="ECO:0000256" key="1">
    <source>
        <dbReference type="ARBA" id="ARBA00022527"/>
    </source>
</evidence>
<feature type="region of interest" description="Disordered" evidence="2">
    <location>
        <begin position="125"/>
        <end position="166"/>
    </location>
</feature>
<evidence type="ECO:0000256" key="2">
    <source>
        <dbReference type="SAM" id="MobiDB-lite"/>
    </source>
</evidence>
<reference evidence="4" key="1">
    <citation type="submission" date="2022-08" db="EMBL/GenBank/DDBJ databases">
        <title>Streptomyces changanensis sp. nov., an actinomycete isolated from soil.</title>
        <authorList>
            <person name="Wu H."/>
            <person name="Han L."/>
        </authorList>
    </citation>
    <scope>NUCLEOTIDE SEQUENCE</scope>
    <source>
        <strain evidence="4">HL-66</strain>
    </source>
</reference>
<keyword evidence="4" id="KW-0547">Nucleotide-binding</keyword>
<name>A0ABY5N9G0_9ACTN</name>
<dbReference type="InterPro" id="IPR036890">
    <property type="entry name" value="HATPase_C_sf"/>
</dbReference>
<keyword evidence="5" id="KW-1185">Reference proteome</keyword>
<dbReference type="InterPro" id="IPR003594">
    <property type="entry name" value="HATPase_dom"/>
</dbReference>
<protein>
    <submittedName>
        <fullName evidence="4">ATP-binding protein</fullName>
    </submittedName>
</protein>
<dbReference type="Pfam" id="PF13581">
    <property type="entry name" value="HATPase_c_2"/>
    <property type="match status" value="1"/>
</dbReference>
<keyword evidence="1" id="KW-0808">Transferase</keyword>
<keyword evidence="1" id="KW-0723">Serine/threonine-protein kinase</keyword>